<dbReference type="GeneID" id="92039189"/>
<dbReference type="Proteomes" id="UP001433268">
    <property type="component" value="Unassembled WGS sequence"/>
</dbReference>
<proteinExistence type="predicted"/>
<evidence type="ECO:0000313" key="1">
    <source>
        <dbReference type="EMBL" id="KAK8091453.1"/>
    </source>
</evidence>
<organism evidence="1 2">
    <name type="scientific">Apiospora hydei</name>
    <dbReference type="NCBI Taxonomy" id="1337664"/>
    <lineage>
        <taxon>Eukaryota</taxon>
        <taxon>Fungi</taxon>
        <taxon>Dikarya</taxon>
        <taxon>Ascomycota</taxon>
        <taxon>Pezizomycotina</taxon>
        <taxon>Sordariomycetes</taxon>
        <taxon>Xylariomycetidae</taxon>
        <taxon>Amphisphaeriales</taxon>
        <taxon>Apiosporaceae</taxon>
        <taxon>Apiospora</taxon>
    </lineage>
</organism>
<keyword evidence="2" id="KW-1185">Reference proteome</keyword>
<dbReference type="EMBL" id="JAQQWN010000003">
    <property type="protein sequence ID" value="KAK8091453.1"/>
    <property type="molecule type" value="Genomic_DNA"/>
</dbReference>
<dbReference type="Gene3D" id="3.20.20.210">
    <property type="match status" value="1"/>
</dbReference>
<name>A0ABR1X7N7_9PEZI</name>
<protein>
    <submittedName>
        <fullName evidence="1">Uncharacterized protein</fullName>
    </submittedName>
</protein>
<accession>A0ABR1X7N7</accession>
<comment type="caution">
    <text evidence="1">The sequence shown here is derived from an EMBL/GenBank/DDBJ whole genome shotgun (WGS) entry which is preliminary data.</text>
</comment>
<reference evidence="1 2" key="1">
    <citation type="submission" date="2023-01" db="EMBL/GenBank/DDBJ databases">
        <title>Analysis of 21 Apiospora genomes using comparative genomics revels a genus with tremendous synthesis potential of carbohydrate active enzymes and secondary metabolites.</title>
        <authorList>
            <person name="Sorensen T."/>
        </authorList>
    </citation>
    <scope>NUCLEOTIDE SEQUENCE [LARGE SCALE GENOMIC DNA]</scope>
    <source>
        <strain evidence="1 2">CBS 114990</strain>
    </source>
</reference>
<dbReference type="SUPFAM" id="SSF51726">
    <property type="entry name" value="UROD/MetE-like"/>
    <property type="match status" value="1"/>
</dbReference>
<dbReference type="InterPro" id="IPR038071">
    <property type="entry name" value="UROD/MetE-like_sf"/>
</dbReference>
<sequence>MKPAGVLMVGSVPGGSPQEVFTRLATALPGRLSAIPDGETGERWNYIGWQLQRFPTVARRNELGGTPLPESGLGSVLSAFTLDDIKPTAYDEAALSSYAEFKHLRQRGIIPSNVRFQIGLPSPYSVLAGHIKPEVANAIEPLYEQRFAETIDRIFAEIPTEEVVIQWDLCFEMTALEFELGRLPDKRHQSYFSSPGGVQQGLVDRVARLCERIPKDGKLAFHLCYGDLRHKHFVEPQDTSLLVDLANALLERETIGPRTEWVHLPVPKERTDPGYFAPLVRLRLDAPGLKPPRLYLGVVHANDEVGTKKRVETAQAVVPFPFGVATECGLGRTPPGEVDSILRICKEITQDPIRENL</sequence>
<gene>
    <name evidence="1" type="ORF">PG997_001814</name>
</gene>
<evidence type="ECO:0000313" key="2">
    <source>
        <dbReference type="Proteomes" id="UP001433268"/>
    </source>
</evidence>
<dbReference type="RefSeq" id="XP_066673425.1">
    <property type="nucleotide sequence ID" value="XM_066806129.1"/>
</dbReference>